<gene>
    <name evidence="9" type="ORF">ENK37_08530</name>
</gene>
<keyword evidence="7" id="KW-0812">Transmembrane</keyword>
<dbReference type="PANTHER" id="PTHR35008">
    <property type="entry name" value="BLL4482 PROTEIN-RELATED"/>
    <property type="match status" value="1"/>
</dbReference>
<keyword evidence="5 6" id="KW-0408">Iron</keyword>
<dbReference type="InterPro" id="IPR008168">
    <property type="entry name" value="Cyt_C_IC"/>
</dbReference>
<evidence type="ECO:0000256" key="2">
    <source>
        <dbReference type="ARBA" id="ARBA00022617"/>
    </source>
</evidence>
<accession>A0A7C4ZH62</accession>
<keyword evidence="1" id="KW-0813">Transport</keyword>
<name>A0A7C4ZH62_9DEIN</name>
<dbReference type="PROSITE" id="PS51007">
    <property type="entry name" value="CYTC"/>
    <property type="match status" value="1"/>
</dbReference>
<dbReference type="EMBL" id="DRPZ01000217">
    <property type="protein sequence ID" value="HGY10078.1"/>
    <property type="molecule type" value="Genomic_DNA"/>
</dbReference>
<reference evidence="9" key="1">
    <citation type="journal article" date="2020" name="mSystems">
        <title>Genome- and Community-Level Interaction Insights into Carbon Utilization and Element Cycling Functions of Hydrothermarchaeota in Hydrothermal Sediment.</title>
        <authorList>
            <person name="Zhou Z."/>
            <person name="Liu Y."/>
            <person name="Xu W."/>
            <person name="Pan J."/>
            <person name="Luo Z.H."/>
            <person name="Li M."/>
        </authorList>
    </citation>
    <scope>NUCLEOTIDE SEQUENCE [LARGE SCALE GENOMIC DNA]</scope>
    <source>
        <strain evidence="9">HyVt-570</strain>
    </source>
</reference>
<proteinExistence type="predicted"/>
<dbReference type="InterPro" id="IPR009056">
    <property type="entry name" value="Cyt_c-like_dom"/>
</dbReference>
<feature type="domain" description="Cytochrome c" evidence="8">
    <location>
        <begin position="151"/>
        <end position="230"/>
    </location>
</feature>
<keyword evidence="7" id="KW-1133">Transmembrane helix</keyword>
<evidence type="ECO:0000259" key="8">
    <source>
        <dbReference type="PROSITE" id="PS51007"/>
    </source>
</evidence>
<sequence length="246" mass="25712">MDIVRVEAFLDDASEPLVVVTEPPFNVRLDPAQLGEGEHVLTVVTHYASGASDHHEYVFDVSHSDRVFAGHVSRAPLRAPVEVELVDAVEREEPKAPSMNLYGLLPLALFLLVVVVSWYIAVRAESATVDQPTNVQKIARSVAAAAPTAKAGAADGAGLYAANCASCHGANGEGMGAVFPALAGNDRLADADYVIRTVLNGKPGTAMPGFGARFSDEEVAAVVSYVRTGWGNGYGAVDAAQVAAAR</sequence>
<dbReference type="PANTHER" id="PTHR35008:SF8">
    <property type="entry name" value="ALCOHOL DEHYDROGENASE CYTOCHROME C SUBUNIT"/>
    <property type="match status" value="1"/>
</dbReference>
<evidence type="ECO:0000256" key="3">
    <source>
        <dbReference type="ARBA" id="ARBA00022723"/>
    </source>
</evidence>
<dbReference type="Gene3D" id="1.10.760.10">
    <property type="entry name" value="Cytochrome c-like domain"/>
    <property type="match status" value="1"/>
</dbReference>
<dbReference type="PRINTS" id="PR00605">
    <property type="entry name" value="CYTCHROMECIC"/>
</dbReference>
<dbReference type="GO" id="GO:0020037">
    <property type="term" value="F:heme binding"/>
    <property type="evidence" value="ECO:0007669"/>
    <property type="project" value="InterPro"/>
</dbReference>
<evidence type="ECO:0000256" key="1">
    <source>
        <dbReference type="ARBA" id="ARBA00022448"/>
    </source>
</evidence>
<dbReference type="Proteomes" id="UP000885759">
    <property type="component" value="Unassembled WGS sequence"/>
</dbReference>
<keyword evidence="7" id="KW-0472">Membrane</keyword>
<protein>
    <submittedName>
        <fullName evidence="9">Cytochrome c</fullName>
    </submittedName>
</protein>
<evidence type="ECO:0000313" key="9">
    <source>
        <dbReference type="EMBL" id="HGY10078.1"/>
    </source>
</evidence>
<dbReference type="GO" id="GO:0009055">
    <property type="term" value="F:electron transfer activity"/>
    <property type="evidence" value="ECO:0007669"/>
    <property type="project" value="InterPro"/>
</dbReference>
<dbReference type="AlphaFoldDB" id="A0A7C4ZH62"/>
<keyword evidence="2 6" id="KW-0349">Heme</keyword>
<feature type="transmembrane region" description="Helical" evidence="7">
    <location>
        <begin position="101"/>
        <end position="121"/>
    </location>
</feature>
<evidence type="ECO:0000256" key="5">
    <source>
        <dbReference type="ARBA" id="ARBA00023004"/>
    </source>
</evidence>
<evidence type="ECO:0000256" key="7">
    <source>
        <dbReference type="SAM" id="Phobius"/>
    </source>
</evidence>
<comment type="caution">
    <text evidence="9">The sequence shown here is derived from an EMBL/GenBank/DDBJ whole genome shotgun (WGS) entry which is preliminary data.</text>
</comment>
<dbReference type="Pfam" id="PF13442">
    <property type="entry name" value="Cytochrome_CBB3"/>
    <property type="match status" value="1"/>
</dbReference>
<dbReference type="SUPFAM" id="SSF46626">
    <property type="entry name" value="Cytochrome c"/>
    <property type="match status" value="1"/>
</dbReference>
<organism evidence="9">
    <name type="scientific">Oceanithermus profundus</name>
    <dbReference type="NCBI Taxonomy" id="187137"/>
    <lineage>
        <taxon>Bacteria</taxon>
        <taxon>Thermotogati</taxon>
        <taxon>Deinococcota</taxon>
        <taxon>Deinococci</taxon>
        <taxon>Thermales</taxon>
        <taxon>Thermaceae</taxon>
        <taxon>Oceanithermus</taxon>
    </lineage>
</organism>
<keyword evidence="4" id="KW-0249">Electron transport</keyword>
<evidence type="ECO:0000256" key="4">
    <source>
        <dbReference type="ARBA" id="ARBA00022982"/>
    </source>
</evidence>
<dbReference type="InterPro" id="IPR051459">
    <property type="entry name" value="Cytochrome_c-type_DH"/>
</dbReference>
<dbReference type="GO" id="GO:0005506">
    <property type="term" value="F:iron ion binding"/>
    <property type="evidence" value="ECO:0007669"/>
    <property type="project" value="InterPro"/>
</dbReference>
<dbReference type="InterPro" id="IPR036909">
    <property type="entry name" value="Cyt_c-like_dom_sf"/>
</dbReference>
<evidence type="ECO:0000256" key="6">
    <source>
        <dbReference type="PROSITE-ProRule" id="PRU00433"/>
    </source>
</evidence>
<keyword evidence="3 6" id="KW-0479">Metal-binding</keyword>